<proteinExistence type="predicted"/>
<dbReference type="EMBL" id="BROD01000001">
    <property type="protein sequence ID" value="GKX67149.1"/>
    <property type="molecule type" value="Genomic_DNA"/>
</dbReference>
<evidence type="ECO:0000313" key="1">
    <source>
        <dbReference type="EMBL" id="GKX67149.1"/>
    </source>
</evidence>
<protein>
    <submittedName>
        <fullName evidence="1">Sodium:dicarboxylate symporter</fullName>
    </submittedName>
</protein>
<accession>A0ACB5RE28</accession>
<dbReference type="Proteomes" id="UP001058074">
    <property type="component" value="Unassembled WGS sequence"/>
</dbReference>
<keyword evidence="2" id="KW-1185">Reference proteome</keyword>
<reference evidence="1" key="1">
    <citation type="journal article" date="2025" name="Int. J. Syst. Evol. Microbiol.">
        <title>Inconstantimicrobium mannanitabidum sp. nov., a novel member of the family Clostridiaceae isolated from anoxic soil under the treatment of reductive soil disinfestation.</title>
        <authorList>
            <person name="Ueki A."/>
            <person name="Tonouchi A."/>
            <person name="Honma S."/>
            <person name="Kaku N."/>
            <person name="Ueki K."/>
        </authorList>
    </citation>
    <scope>NUCLEOTIDE SEQUENCE</scope>
    <source>
        <strain evidence="1">TW13</strain>
    </source>
</reference>
<gene>
    <name evidence="1" type="ORF">rsdtw13_24070</name>
</gene>
<organism evidence="1 2">
    <name type="scientific">Inconstantimicrobium mannanitabidum</name>
    <dbReference type="NCBI Taxonomy" id="1604901"/>
    <lineage>
        <taxon>Bacteria</taxon>
        <taxon>Bacillati</taxon>
        <taxon>Bacillota</taxon>
        <taxon>Clostridia</taxon>
        <taxon>Eubacteriales</taxon>
        <taxon>Clostridiaceae</taxon>
        <taxon>Inconstantimicrobium</taxon>
    </lineage>
</organism>
<sequence length="411" mass="43141">MKVKFLNNYKSSIILLVSILLGGIIGLIMGEKAKVFEPIGNLFLNLVFTILVPIVFFSISSAVSNLENSKKLGRILGISVIVFAVTAIISGLIGVISFKLFNPASGLDPAAIGSLLKDSTVKGAEGVGVLDKIVSGITVGDFSQLLSRSNLLALMVFSILVGLATMLCKEKGKAFSEFLNSGTAVSMKLISLIMYLAPIGLGAYFANVVGQLGGQIIKGYAKIFGLYVGVSIIYFFGFFTIYAYVAGRKEGVLTFWKHSAEPSLTALATCSSAACIPVNIESAKKMGVSDLIANIVMPIGVNIHKDGSVIGGIYKIMFLFAIFGRDFGDFGVLISILAAGLLIGAVVGAIPGGGAIGEMLILSIFGFPPEALAMMLVIATIIDAPATVLNSAGNTVCTMIISRFADKKKYD</sequence>
<name>A0ACB5RE28_9CLOT</name>
<comment type="caution">
    <text evidence="1">The sequence shown here is derived from an EMBL/GenBank/DDBJ whole genome shotgun (WGS) entry which is preliminary data.</text>
</comment>
<evidence type="ECO:0000313" key="2">
    <source>
        <dbReference type="Proteomes" id="UP001058074"/>
    </source>
</evidence>